<keyword evidence="4 8" id="KW-0812">Transmembrane</keyword>
<evidence type="ECO:0000313" key="11">
    <source>
        <dbReference type="Proteomes" id="UP000019226"/>
    </source>
</evidence>
<evidence type="ECO:0000256" key="8">
    <source>
        <dbReference type="SAM" id="Phobius"/>
    </source>
</evidence>
<dbReference type="RefSeq" id="WP_051461193.1">
    <property type="nucleotide sequence ID" value="NZ_CP004350.1"/>
</dbReference>
<dbReference type="GO" id="GO:0051301">
    <property type="term" value="P:cell division"/>
    <property type="evidence" value="ECO:0007669"/>
    <property type="project" value="UniProtKB-KW"/>
</dbReference>
<keyword evidence="5 8" id="KW-1133">Transmembrane helix</keyword>
<evidence type="ECO:0000256" key="5">
    <source>
        <dbReference type="ARBA" id="ARBA00022989"/>
    </source>
</evidence>
<keyword evidence="2" id="KW-1003">Cell membrane</keyword>
<dbReference type="EMBL" id="CP004350">
    <property type="protein sequence ID" value="AHI19680.1"/>
    <property type="molecule type" value="Genomic_DNA"/>
</dbReference>
<accession>A0ABN4CBA4</accession>
<keyword evidence="3 10" id="KW-0132">Cell division</keyword>
<dbReference type="InterPro" id="IPR050487">
    <property type="entry name" value="FtsQ_DivIB"/>
</dbReference>
<evidence type="ECO:0000259" key="9">
    <source>
        <dbReference type="PROSITE" id="PS51779"/>
    </source>
</evidence>
<keyword evidence="6 8" id="KW-0472">Membrane</keyword>
<dbReference type="InterPro" id="IPR005548">
    <property type="entry name" value="Cell_div_FtsQ/DivIB_C"/>
</dbReference>
<sequence length="219" mass="23802">MKISSKLIAKIIGIIIAVAVVLGLAVYFIPIFRVTTIEVTGNSRMSNEQIEEAAGVPDGANLLRINAHDTAANVASLPWVATATVGRSLPNTLVVELTEREVAAFVNAEDGPHLIDTNGREFIIDEPPAEAVEITGEWDSENLSDPVEVIASIPEELRAQIARLDVEEPYVMRVHMEDGRSIIWGANEDNENKARALSAVLQMEGDNWNISNPSLVSRP</sequence>
<reference evidence="11" key="1">
    <citation type="submission" date="2013-02" db="EMBL/GenBank/DDBJ databases">
        <title>The complete genome sequence of Corynebacterium casei LMG S-19264 (=DSM 44701).</title>
        <authorList>
            <person name="Ruckert C."/>
            <person name="Albersmeier A."/>
            <person name="Kalinowski J."/>
        </authorList>
    </citation>
    <scope>NUCLEOTIDE SEQUENCE [LARGE SCALE GENOMIC DNA]</scope>
    <source>
        <strain evidence="11">LMG S-19264</strain>
    </source>
</reference>
<organism evidence="10 11">
    <name type="scientific">Corynebacterium casei LMG S-19264</name>
    <dbReference type="NCBI Taxonomy" id="1285583"/>
    <lineage>
        <taxon>Bacteria</taxon>
        <taxon>Bacillati</taxon>
        <taxon>Actinomycetota</taxon>
        <taxon>Actinomycetes</taxon>
        <taxon>Mycobacteriales</taxon>
        <taxon>Corynebacteriaceae</taxon>
        <taxon>Corynebacterium</taxon>
    </lineage>
</organism>
<dbReference type="PROSITE" id="PS51779">
    <property type="entry name" value="POTRA"/>
    <property type="match status" value="1"/>
</dbReference>
<evidence type="ECO:0000256" key="1">
    <source>
        <dbReference type="ARBA" id="ARBA00004370"/>
    </source>
</evidence>
<dbReference type="Gene3D" id="3.10.20.310">
    <property type="entry name" value="membrane protein fhac"/>
    <property type="match status" value="1"/>
</dbReference>
<keyword evidence="11" id="KW-1185">Reference proteome</keyword>
<name>A0ABN4CBA4_9CORY</name>
<feature type="domain" description="POTRA" evidence="9">
    <location>
        <begin position="32"/>
        <end position="100"/>
    </location>
</feature>
<comment type="subcellular location">
    <subcellularLocation>
        <location evidence="1">Membrane</location>
    </subcellularLocation>
</comment>
<feature type="transmembrane region" description="Helical" evidence="8">
    <location>
        <begin position="7"/>
        <end position="29"/>
    </location>
</feature>
<evidence type="ECO:0000256" key="2">
    <source>
        <dbReference type="ARBA" id="ARBA00022475"/>
    </source>
</evidence>
<dbReference type="Proteomes" id="UP000019226">
    <property type="component" value="Chromosome"/>
</dbReference>
<protein>
    <submittedName>
        <fullName evidence="10">Cell division protein</fullName>
    </submittedName>
</protein>
<dbReference type="InterPro" id="IPR013685">
    <property type="entry name" value="POTRA_FtsQ_type"/>
</dbReference>
<dbReference type="Pfam" id="PF03799">
    <property type="entry name" value="FtsQ_DivIB_C"/>
    <property type="match status" value="1"/>
</dbReference>
<dbReference type="InterPro" id="IPR034746">
    <property type="entry name" value="POTRA"/>
</dbReference>
<evidence type="ECO:0000256" key="6">
    <source>
        <dbReference type="ARBA" id="ARBA00023136"/>
    </source>
</evidence>
<gene>
    <name evidence="10" type="ORF">CCASEI_05520</name>
</gene>
<evidence type="ECO:0000256" key="4">
    <source>
        <dbReference type="ARBA" id="ARBA00022692"/>
    </source>
</evidence>
<dbReference type="Pfam" id="PF08478">
    <property type="entry name" value="POTRA_1"/>
    <property type="match status" value="1"/>
</dbReference>
<dbReference type="PANTHER" id="PTHR37820">
    <property type="entry name" value="CELL DIVISION PROTEIN DIVIB"/>
    <property type="match status" value="1"/>
</dbReference>
<dbReference type="GeneID" id="82877255"/>
<evidence type="ECO:0000256" key="3">
    <source>
        <dbReference type="ARBA" id="ARBA00022618"/>
    </source>
</evidence>
<keyword evidence="7" id="KW-0131">Cell cycle</keyword>
<evidence type="ECO:0000313" key="10">
    <source>
        <dbReference type="EMBL" id="AHI19680.1"/>
    </source>
</evidence>
<evidence type="ECO:0000256" key="7">
    <source>
        <dbReference type="ARBA" id="ARBA00023306"/>
    </source>
</evidence>
<proteinExistence type="predicted"/>
<dbReference type="PANTHER" id="PTHR37820:SF1">
    <property type="entry name" value="CELL DIVISION PROTEIN FTSQ"/>
    <property type="match status" value="1"/>
</dbReference>